<dbReference type="WBParaSite" id="NBR_0002103701-mRNA-1">
    <property type="protein sequence ID" value="NBR_0002103701-mRNA-1"/>
    <property type="gene ID" value="NBR_0002103701"/>
</dbReference>
<evidence type="ECO:0000256" key="1">
    <source>
        <dbReference type="SAM" id="SignalP"/>
    </source>
</evidence>
<gene>
    <name evidence="2" type="ORF">NBR_LOCUS21038</name>
</gene>
<accession>A0A0N4YUW5</accession>
<proteinExistence type="predicted"/>
<organism evidence="4">
    <name type="scientific">Nippostrongylus brasiliensis</name>
    <name type="common">Rat hookworm</name>
    <dbReference type="NCBI Taxonomy" id="27835"/>
    <lineage>
        <taxon>Eukaryota</taxon>
        <taxon>Metazoa</taxon>
        <taxon>Ecdysozoa</taxon>
        <taxon>Nematoda</taxon>
        <taxon>Chromadorea</taxon>
        <taxon>Rhabditida</taxon>
        <taxon>Rhabditina</taxon>
        <taxon>Rhabditomorpha</taxon>
        <taxon>Strongyloidea</taxon>
        <taxon>Heligmosomidae</taxon>
        <taxon>Nippostrongylus</taxon>
    </lineage>
</organism>
<sequence length="101" mass="11450">MRTFACLLIALLCALLVSAQMEKRASMGGAAFGAMDRLPLDLIQKFYRIGQKRTQSESLAAFGAMDRLPLDLIQKFYRIGQKRTQSESLYRPFPGSYYSIF</sequence>
<dbReference type="Proteomes" id="UP000271162">
    <property type="component" value="Unassembled WGS sequence"/>
</dbReference>
<reference evidence="4" key="1">
    <citation type="submission" date="2017-02" db="UniProtKB">
        <authorList>
            <consortium name="WormBaseParasite"/>
        </authorList>
    </citation>
    <scope>IDENTIFICATION</scope>
</reference>
<dbReference type="EMBL" id="UYSL01025826">
    <property type="protein sequence ID" value="VDL84776.1"/>
    <property type="molecule type" value="Genomic_DNA"/>
</dbReference>
<evidence type="ECO:0000313" key="2">
    <source>
        <dbReference type="EMBL" id="VDL84776.1"/>
    </source>
</evidence>
<protein>
    <submittedName>
        <fullName evidence="2 4">Uncharacterized protein</fullName>
    </submittedName>
</protein>
<evidence type="ECO:0000313" key="3">
    <source>
        <dbReference type="Proteomes" id="UP000271162"/>
    </source>
</evidence>
<keyword evidence="1" id="KW-0732">Signal</keyword>
<feature type="signal peptide" evidence="1">
    <location>
        <begin position="1"/>
        <end position="19"/>
    </location>
</feature>
<name>A0A0N4YUW5_NIPBR</name>
<dbReference type="AlphaFoldDB" id="A0A0N4YUW5"/>
<evidence type="ECO:0000313" key="4">
    <source>
        <dbReference type="WBParaSite" id="NBR_0002103701-mRNA-1"/>
    </source>
</evidence>
<keyword evidence="3" id="KW-1185">Reference proteome</keyword>
<feature type="chain" id="PRO_5043126053" evidence="1">
    <location>
        <begin position="20"/>
        <end position="101"/>
    </location>
</feature>
<reference evidence="2 3" key="2">
    <citation type="submission" date="2018-11" db="EMBL/GenBank/DDBJ databases">
        <authorList>
            <consortium name="Pathogen Informatics"/>
        </authorList>
    </citation>
    <scope>NUCLEOTIDE SEQUENCE [LARGE SCALE GENOMIC DNA]</scope>
</reference>